<name>A0A7U2I114_PHANO</name>
<dbReference type="KEGG" id="pno:SNOG_15224"/>
<dbReference type="VEuPathDB" id="FungiDB:JI435_152240"/>
<feature type="transmembrane region" description="Helical" evidence="1">
    <location>
        <begin position="48"/>
        <end position="68"/>
    </location>
</feature>
<accession>A0A7U2I114</accession>
<dbReference type="EMBL" id="CP069030">
    <property type="protein sequence ID" value="QRC97888.1"/>
    <property type="molecule type" value="Genomic_DNA"/>
</dbReference>
<feature type="transmembrane region" description="Helical" evidence="1">
    <location>
        <begin position="99"/>
        <end position="124"/>
    </location>
</feature>
<organism evidence="2 3">
    <name type="scientific">Phaeosphaeria nodorum (strain SN15 / ATCC MYA-4574 / FGSC 10173)</name>
    <name type="common">Glume blotch fungus</name>
    <name type="synonym">Parastagonospora nodorum</name>
    <dbReference type="NCBI Taxonomy" id="321614"/>
    <lineage>
        <taxon>Eukaryota</taxon>
        <taxon>Fungi</taxon>
        <taxon>Dikarya</taxon>
        <taxon>Ascomycota</taxon>
        <taxon>Pezizomycotina</taxon>
        <taxon>Dothideomycetes</taxon>
        <taxon>Pleosporomycetidae</taxon>
        <taxon>Pleosporales</taxon>
        <taxon>Pleosporineae</taxon>
        <taxon>Phaeosphaeriaceae</taxon>
        <taxon>Parastagonospora</taxon>
    </lineage>
</organism>
<evidence type="ECO:0000313" key="3">
    <source>
        <dbReference type="Proteomes" id="UP000663193"/>
    </source>
</evidence>
<gene>
    <name evidence="2" type="ORF">JI435_152240</name>
</gene>
<sequence length="211" mass="23122">MPTLLTLVLCTLNFTIGILSITVLALVAHTLTLTSSPPYVRGTSRSILFWPGCGGIVDMILFIILWHLTPRESVGQVHQDSHEDSNVNADQCQEKKRKYFWNGLVFVASFIFGRPAVVLVYTFVEWGRAEKGDMMMGKGYFTTETWACAASQAGVEGAGSVCQELRAARYLLIPEVVLGAAILELVICMKSRFSGRKKPAEEEAASTATKA</sequence>
<keyword evidence="1" id="KW-0472">Membrane</keyword>
<feature type="transmembrane region" description="Helical" evidence="1">
    <location>
        <begin position="7"/>
        <end position="28"/>
    </location>
</feature>
<keyword evidence="3" id="KW-1185">Reference proteome</keyword>
<dbReference type="Proteomes" id="UP000663193">
    <property type="component" value="Chromosome 8"/>
</dbReference>
<feature type="transmembrane region" description="Helical" evidence="1">
    <location>
        <begin position="170"/>
        <end position="189"/>
    </location>
</feature>
<dbReference type="RefSeq" id="XP_001805383.1">
    <property type="nucleotide sequence ID" value="XM_001805331.1"/>
</dbReference>
<evidence type="ECO:0000313" key="2">
    <source>
        <dbReference type="EMBL" id="QRC97888.1"/>
    </source>
</evidence>
<keyword evidence="1" id="KW-1133">Transmembrane helix</keyword>
<dbReference type="OMA" id="VETWACA"/>
<keyword evidence="1" id="KW-0812">Transmembrane</keyword>
<proteinExistence type="predicted"/>
<reference evidence="3" key="1">
    <citation type="journal article" date="2021" name="BMC Genomics">
        <title>Chromosome-level genome assembly and manually-curated proteome of model necrotroph Parastagonospora nodorum Sn15 reveals a genome-wide trove of candidate effector homologs, and redundancy of virulence-related functions within an accessory chromosome.</title>
        <authorList>
            <person name="Bertazzoni S."/>
            <person name="Jones D.A.B."/>
            <person name="Phan H.T."/>
            <person name="Tan K.-C."/>
            <person name="Hane J.K."/>
        </authorList>
    </citation>
    <scope>NUCLEOTIDE SEQUENCE [LARGE SCALE GENOMIC DNA]</scope>
    <source>
        <strain evidence="3">SN15 / ATCC MYA-4574 / FGSC 10173)</strain>
    </source>
</reference>
<dbReference type="AlphaFoldDB" id="A0A7U2I114"/>
<dbReference type="OrthoDB" id="3682310at2759"/>
<evidence type="ECO:0000256" key="1">
    <source>
        <dbReference type="SAM" id="Phobius"/>
    </source>
</evidence>
<protein>
    <submittedName>
        <fullName evidence="2">Uncharacterized protein</fullName>
    </submittedName>
</protein>